<gene>
    <name evidence="7" type="ORF">HMPREF9244_01437</name>
</gene>
<keyword evidence="3 6" id="KW-0812">Transmembrane</keyword>
<dbReference type="PANTHER" id="PTHR23513">
    <property type="entry name" value="INTEGRAL MEMBRANE EFFLUX PROTEIN-RELATED"/>
    <property type="match status" value="1"/>
</dbReference>
<feature type="transmembrane region" description="Helical" evidence="6">
    <location>
        <begin position="34"/>
        <end position="57"/>
    </location>
</feature>
<feature type="transmembrane region" description="Helical" evidence="6">
    <location>
        <begin position="63"/>
        <end position="85"/>
    </location>
</feature>
<name>U1SD17_9BIFI</name>
<keyword evidence="4 6" id="KW-1133">Transmembrane helix</keyword>
<keyword evidence="2" id="KW-1003">Cell membrane</keyword>
<evidence type="ECO:0000313" key="7">
    <source>
        <dbReference type="EMBL" id="ERH29808.1"/>
    </source>
</evidence>
<evidence type="ECO:0000256" key="2">
    <source>
        <dbReference type="ARBA" id="ARBA00022475"/>
    </source>
</evidence>
<feature type="transmembrane region" description="Helical" evidence="6">
    <location>
        <begin position="129"/>
        <end position="148"/>
    </location>
</feature>
<dbReference type="InterPro" id="IPR036259">
    <property type="entry name" value="MFS_trans_sf"/>
</dbReference>
<keyword evidence="8" id="KW-1185">Reference proteome</keyword>
<accession>U1SD17</accession>
<organism evidence="7 8">
    <name type="scientific">Alloscardovia omnicolens F0580</name>
    <dbReference type="NCBI Taxonomy" id="1321816"/>
    <lineage>
        <taxon>Bacteria</taxon>
        <taxon>Bacillati</taxon>
        <taxon>Actinomycetota</taxon>
        <taxon>Actinomycetes</taxon>
        <taxon>Bifidobacteriales</taxon>
        <taxon>Bifidobacteriaceae</taxon>
        <taxon>Alloscardovia</taxon>
    </lineage>
</organism>
<dbReference type="Gene3D" id="1.20.1250.20">
    <property type="entry name" value="MFS general substrate transporter like domains"/>
    <property type="match status" value="1"/>
</dbReference>
<dbReference type="Proteomes" id="UP000016519">
    <property type="component" value="Unassembled WGS sequence"/>
</dbReference>
<evidence type="ECO:0000256" key="1">
    <source>
        <dbReference type="ARBA" id="ARBA00004651"/>
    </source>
</evidence>
<evidence type="ECO:0000256" key="6">
    <source>
        <dbReference type="SAM" id="Phobius"/>
    </source>
</evidence>
<dbReference type="STRING" id="419015.HMPREF3214_00940"/>
<proteinExistence type="predicted"/>
<dbReference type="AlphaFoldDB" id="U1SD17"/>
<dbReference type="EMBL" id="AWSI01000040">
    <property type="protein sequence ID" value="ERH29808.1"/>
    <property type="molecule type" value="Genomic_DNA"/>
</dbReference>
<evidence type="ECO:0000313" key="8">
    <source>
        <dbReference type="Proteomes" id="UP000016519"/>
    </source>
</evidence>
<evidence type="ECO:0000256" key="4">
    <source>
        <dbReference type="ARBA" id="ARBA00022989"/>
    </source>
</evidence>
<dbReference type="HOGENOM" id="CLU_1500496_0_0_11"/>
<evidence type="ECO:0008006" key="9">
    <source>
        <dbReference type="Google" id="ProtNLM"/>
    </source>
</evidence>
<keyword evidence="5 6" id="KW-0472">Membrane</keyword>
<dbReference type="PANTHER" id="PTHR23513:SF6">
    <property type="entry name" value="MAJOR FACILITATOR SUPERFAMILY ASSOCIATED DOMAIN-CONTAINING PROTEIN"/>
    <property type="match status" value="1"/>
</dbReference>
<feature type="transmembrane region" description="Helical" evidence="6">
    <location>
        <begin position="6"/>
        <end position="27"/>
    </location>
</feature>
<comment type="subcellular location">
    <subcellularLocation>
        <location evidence="1">Cell membrane</location>
        <topology evidence="1">Multi-pass membrane protein</topology>
    </subcellularLocation>
</comment>
<dbReference type="Pfam" id="PF07690">
    <property type="entry name" value="MFS_1"/>
    <property type="match status" value="1"/>
</dbReference>
<evidence type="ECO:0000256" key="5">
    <source>
        <dbReference type="ARBA" id="ARBA00023136"/>
    </source>
</evidence>
<reference evidence="7 8" key="1">
    <citation type="submission" date="2013-08" db="EMBL/GenBank/DDBJ databases">
        <authorList>
            <person name="Weinstock G."/>
            <person name="Sodergren E."/>
            <person name="Wylie T."/>
            <person name="Fulton L."/>
            <person name="Fulton R."/>
            <person name="Fronick C."/>
            <person name="O'Laughlin M."/>
            <person name="Godfrey J."/>
            <person name="Miner T."/>
            <person name="Herter B."/>
            <person name="Appelbaum E."/>
            <person name="Cordes M."/>
            <person name="Lek S."/>
            <person name="Wollam A."/>
            <person name="Pepin K.H."/>
            <person name="Palsikar V.B."/>
            <person name="Mitreva M."/>
            <person name="Wilson R.K."/>
        </authorList>
    </citation>
    <scope>NUCLEOTIDE SEQUENCE [LARGE SCALE GENOMIC DNA]</scope>
    <source>
        <strain evidence="7 8">F0580</strain>
    </source>
</reference>
<evidence type="ECO:0000256" key="3">
    <source>
        <dbReference type="ARBA" id="ARBA00022692"/>
    </source>
</evidence>
<sequence length="179" mass="19567">MPQVWLSLYSPALCPHLSARLLAVLWLTVLVRNVFSVIAAAISVVTYSGFAVLTWRYGLAWQVQLFSLLTAFISALGSPALYSLLPAVVEHDYLVQANGFVRTLRNIAYVGAPVLAGLIAAHFSAQVLFAIASLSGIVTIILLTLVHVPKSFDDTKDEDQQQSLVDALKTAPHLFKEYR</sequence>
<dbReference type="InterPro" id="IPR011701">
    <property type="entry name" value="MFS"/>
</dbReference>
<comment type="caution">
    <text evidence="7">The sequence shown here is derived from an EMBL/GenBank/DDBJ whole genome shotgun (WGS) entry which is preliminary data.</text>
</comment>
<dbReference type="GO" id="GO:0022857">
    <property type="term" value="F:transmembrane transporter activity"/>
    <property type="evidence" value="ECO:0007669"/>
    <property type="project" value="InterPro"/>
</dbReference>
<protein>
    <recommendedName>
        <fullName evidence="9">Major facilitator superfamily (MFS) profile domain-containing protein</fullName>
    </recommendedName>
</protein>
<dbReference type="PATRIC" id="fig|1321816.3.peg.1265"/>
<dbReference type="SUPFAM" id="SSF103473">
    <property type="entry name" value="MFS general substrate transporter"/>
    <property type="match status" value="1"/>
</dbReference>
<dbReference type="GO" id="GO:0005886">
    <property type="term" value="C:plasma membrane"/>
    <property type="evidence" value="ECO:0007669"/>
    <property type="project" value="UniProtKB-SubCell"/>
</dbReference>
<feature type="transmembrane region" description="Helical" evidence="6">
    <location>
        <begin position="106"/>
        <end position="123"/>
    </location>
</feature>